<keyword evidence="1" id="KW-0812">Transmembrane</keyword>
<name>A0A0V0QAU8_PSEPJ</name>
<evidence type="ECO:0008006" key="4">
    <source>
        <dbReference type="Google" id="ProtNLM"/>
    </source>
</evidence>
<feature type="transmembrane region" description="Helical" evidence="1">
    <location>
        <begin position="59"/>
        <end position="81"/>
    </location>
</feature>
<evidence type="ECO:0000313" key="3">
    <source>
        <dbReference type="Proteomes" id="UP000054937"/>
    </source>
</evidence>
<dbReference type="Proteomes" id="UP000054937">
    <property type="component" value="Unassembled WGS sequence"/>
</dbReference>
<sequence length="353" mass="39629">MSRLSFSQKICSNSSKQTVLGQFLQFTMHQISSIKMRTKFSRASISEASMVLKREKSCLVILIFVYKQLLLFQVISLEMVLARTSAIDLLEILFYNFSKISGWVSRQLNTSLFSLIKLMTIFEKQMAQVSQCSVLAGSLSRKAKICSKISSPVFLNSSSLFSFSSLSIFSCSSFSFFSFLACSSSSDWLISSAISSSPSSLLLNFSITELDSESGLQGSYFPKRKEANQGILSSLRISLAQKGYLFSILVTLSAFIWSKFCSIFSSSSSSSFFSLLSKFSEFSSFCPLLLNCSLLLLFSELLFSFSSFSCFSLMSSIFFFMEAFSWFSKSSPTFYRQQQSIKVLIFSGFFIIY</sequence>
<feature type="transmembrane region" description="Helical" evidence="1">
    <location>
        <begin position="160"/>
        <end position="181"/>
    </location>
</feature>
<keyword evidence="1" id="KW-1133">Transmembrane helix</keyword>
<feature type="transmembrane region" description="Helical" evidence="1">
    <location>
        <begin position="243"/>
        <end position="261"/>
    </location>
</feature>
<reference evidence="2 3" key="1">
    <citation type="journal article" date="2015" name="Sci. Rep.">
        <title>Genome of the facultative scuticociliatosis pathogen Pseudocohnilembus persalinus provides insight into its virulence through horizontal gene transfer.</title>
        <authorList>
            <person name="Xiong J."/>
            <person name="Wang G."/>
            <person name="Cheng J."/>
            <person name="Tian M."/>
            <person name="Pan X."/>
            <person name="Warren A."/>
            <person name="Jiang C."/>
            <person name="Yuan D."/>
            <person name="Miao W."/>
        </authorList>
    </citation>
    <scope>NUCLEOTIDE SEQUENCE [LARGE SCALE GENOMIC DNA]</scope>
    <source>
        <strain evidence="2">36N120E</strain>
    </source>
</reference>
<dbReference type="InParanoid" id="A0A0V0QAU8"/>
<feature type="transmembrane region" description="Helical" evidence="1">
    <location>
        <begin position="305"/>
        <end position="327"/>
    </location>
</feature>
<organism evidence="2 3">
    <name type="scientific">Pseudocohnilembus persalinus</name>
    <name type="common">Ciliate</name>
    <dbReference type="NCBI Taxonomy" id="266149"/>
    <lineage>
        <taxon>Eukaryota</taxon>
        <taxon>Sar</taxon>
        <taxon>Alveolata</taxon>
        <taxon>Ciliophora</taxon>
        <taxon>Intramacronucleata</taxon>
        <taxon>Oligohymenophorea</taxon>
        <taxon>Scuticociliatia</taxon>
        <taxon>Philasterida</taxon>
        <taxon>Pseudocohnilembidae</taxon>
        <taxon>Pseudocohnilembus</taxon>
    </lineage>
</organism>
<comment type="caution">
    <text evidence="2">The sequence shown here is derived from an EMBL/GenBank/DDBJ whole genome shotgun (WGS) entry which is preliminary data.</text>
</comment>
<gene>
    <name evidence="2" type="ORF">PPERSA_07069</name>
</gene>
<evidence type="ECO:0000256" key="1">
    <source>
        <dbReference type="SAM" id="Phobius"/>
    </source>
</evidence>
<dbReference type="EMBL" id="LDAU01000215">
    <property type="protein sequence ID" value="KRW99297.1"/>
    <property type="molecule type" value="Genomic_DNA"/>
</dbReference>
<keyword evidence="1" id="KW-0472">Membrane</keyword>
<dbReference type="AlphaFoldDB" id="A0A0V0QAU8"/>
<proteinExistence type="predicted"/>
<keyword evidence="3" id="KW-1185">Reference proteome</keyword>
<protein>
    <recommendedName>
        <fullName evidence="4">Transmembrane protein</fullName>
    </recommendedName>
</protein>
<accession>A0A0V0QAU8</accession>
<evidence type="ECO:0000313" key="2">
    <source>
        <dbReference type="EMBL" id="KRW99297.1"/>
    </source>
</evidence>